<dbReference type="PANTHER" id="PTHR45833">
    <property type="entry name" value="METHIONINE SYNTHASE"/>
    <property type="match status" value="1"/>
</dbReference>
<dbReference type="KEGG" id="alka:J0B03_10130"/>
<dbReference type="GO" id="GO:0046653">
    <property type="term" value="P:tetrahydrofolate metabolic process"/>
    <property type="evidence" value="ECO:0007669"/>
    <property type="project" value="TreeGrafter"/>
</dbReference>
<dbReference type="SUPFAM" id="SSF47644">
    <property type="entry name" value="Methionine synthase domain"/>
    <property type="match status" value="1"/>
</dbReference>
<name>A0A974XE29_9FIRM</name>
<feature type="domain" description="B12-binding" evidence="4">
    <location>
        <begin position="85"/>
        <end position="208"/>
    </location>
</feature>
<dbReference type="RefSeq" id="WP_207299489.1">
    <property type="nucleotide sequence ID" value="NZ_CP071444.1"/>
</dbReference>
<dbReference type="AlphaFoldDB" id="A0A974XE29"/>
<dbReference type="GO" id="GO:0008705">
    <property type="term" value="F:methionine synthase activity"/>
    <property type="evidence" value="ECO:0007669"/>
    <property type="project" value="TreeGrafter"/>
</dbReference>
<dbReference type="InterPro" id="IPR036594">
    <property type="entry name" value="Meth_synthase_dom"/>
</dbReference>
<protein>
    <submittedName>
        <fullName evidence="6">Cobalamin-dependent protein</fullName>
    </submittedName>
</protein>
<dbReference type="SUPFAM" id="SSF52242">
    <property type="entry name" value="Cobalamin (vitamin B12)-binding domain"/>
    <property type="match status" value="1"/>
</dbReference>
<dbReference type="GO" id="GO:0050667">
    <property type="term" value="P:homocysteine metabolic process"/>
    <property type="evidence" value="ECO:0007669"/>
    <property type="project" value="TreeGrafter"/>
</dbReference>
<keyword evidence="2" id="KW-0479">Metal-binding</keyword>
<dbReference type="Proteomes" id="UP000663499">
    <property type="component" value="Chromosome"/>
</dbReference>
<evidence type="ECO:0000313" key="6">
    <source>
        <dbReference type="EMBL" id="QSX08147.1"/>
    </source>
</evidence>
<evidence type="ECO:0000259" key="5">
    <source>
        <dbReference type="PROSITE" id="PS51337"/>
    </source>
</evidence>
<evidence type="ECO:0000313" key="7">
    <source>
        <dbReference type="Proteomes" id="UP000663499"/>
    </source>
</evidence>
<keyword evidence="7" id="KW-1185">Reference proteome</keyword>
<gene>
    <name evidence="6" type="ORF">J0B03_10130</name>
</gene>
<dbReference type="InterPro" id="IPR050554">
    <property type="entry name" value="Met_Synthase/Corrinoid"/>
</dbReference>
<dbReference type="SMART" id="SM01018">
    <property type="entry name" value="B12-binding_2"/>
    <property type="match status" value="1"/>
</dbReference>
<evidence type="ECO:0000256" key="2">
    <source>
        <dbReference type="ARBA" id="ARBA00022723"/>
    </source>
</evidence>
<dbReference type="InterPro" id="IPR036724">
    <property type="entry name" value="Cobalamin-bd_sf"/>
</dbReference>
<comment type="similarity">
    <text evidence="1">Belongs to the methylamine corrinoid protein family.</text>
</comment>
<proteinExistence type="inferred from homology"/>
<dbReference type="GO" id="GO:0046872">
    <property type="term" value="F:metal ion binding"/>
    <property type="evidence" value="ECO:0007669"/>
    <property type="project" value="UniProtKB-KW"/>
</dbReference>
<feature type="domain" description="B12-binding N-terminal" evidence="5">
    <location>
        <begin position="1"/>
        <end position="84"/>
    </location>
</feature>
<organism evidence="6 7">
    <name type="scientific">Alkalibacter rhizosphaerae</name>
    <dbReference type="NCBI Taxonomy" id="2815577"/>
    <lineage>
        <taxon>Bacteria</taxon>
        <taxon>Bacillati</taxon>
        <taxon>Bacillota</taxon>
        <taxon>Clostridia</taxon>
        <taxon>Eubacteriales</taxon>
        <taxon>Eubacteriaceae</taxon>
        <taxon>Alkalibacter</taxon>
    </lineage>
</organism>
<dbReference type="FunFam" id="3.40.50.280:FF:000003">
    <property type="entry name" value="Dimethylamine methyltransferase corrinoid protein"/>
    <property type="match status" value="1"/>
</dbReference>
<dbReference type="InterPro" id="IPR006158">
    <property type="entry name" value="Cobalamin-bd"/>
</dbReference>
<accession>A0A974XE29</accession>
<evidence type="ECO:0000256" key="1">
    <source>
        <dbReference type="ARBA" id="ARBA00010854"/>
    </source>
</evidence>
<dbReference type="Gene3D" id="3.40.50.280">
    <property type="entry name" value="Cobalamin-binding domain"/>
    <property type="match status" value="1"/>
</dbReference>
<dbReference type="Gene3D" id="1.10.1240.10">
    <property type="entry name" value="Methionine synthase domain"/>
    <property type="match status" value="1"/>
</dbReference>
<dbReference type="Pfam" id="PF02607">
    <property type="entry name" value="B12-binding_2"/>
    <property type="match status" value="1"/>
</dbReference>
<dbReference type="PANTHER" id="PTHR45833:SF1">
    <property type="entry name" value="METHIONINE SYNTHASE"/>
    <property type="match status" value="1"/>
</dbReference>
<dbReference type="PROSITE" id="PS51332">
    <property type="entry name" value="B12_BINDING"/>
    <property type="match status" value="1"/>
</dbReference>
<dbReference type="Pfam" id="PF02310">
    <property type="entry name" value="B12-binding"/>
    <property type="match status" value="1"/>
</dbReference>
<dbReference type="PROSITE" id="PS51337">
    <property type="entry name" value="B12_BINDING_NTER"/>
    <property type="match status" value="1"/>
</dbReference>
<evidence type="ECO:0000259" key="4">
    <source>
        <dbReference type="PROSITE" id="PS51332"/>
    </source>
</evidence>
<sequence>MSKLVDAIRELEENLVYKIVDEEIEKGVSPVDIVEDCNKGLVEVGNLFASGEYFLTELMFSVEIMEVVMEKIKPLLTASGDGVSKGKVIIGTVEGDIHDVGKNIVVSLLRSHGFEVIDLGIDVSVQKFVDAVRESDAKILGLSALLNTTYPVMKNVVDALKEAGLRDKVKVIIGGTITSEQVKDHTGADEFATQAMKGIEYCNKIYGH</sequence>
<dbReference type="InterPro" id="IPR003759">
    <property type="entry name" value="Cbl-bd_cap"/>
</dbReference>
<dbReference type="GO" id="GO:0005829">
    <property type="term" value="C:cytosol"/>
    <property type="evidence" value="ECO:0007669"/>
    <property type="project" value="TreeGrafter"/>
</dbReference>
<dbReference type="GO" id="GO:0031419">
    <property type="term" value="F:cobalamin binding"/>
    <property type="evidence" value="ECO:0007669"/>
    <property type="project" value="InterPro"/>
</dbReference>
<keyword evidence="3" id="KW-0170">Cobalt</keyword>
<evidence type="ECO:0000256" key="3">
    <source>
        <dbReference type="ARBA" id="ARBA00023285"/>
    </source>
</evidence>
<reference evidence="6" key="1">
    <citation type="submission" date="2021-03" db="EMBL/GenBank/DDBJ databases">
        <title>Alkalibacter marinus sp. nov., isolated from tidal flat sediment.</title>
        <authorList>
            <person name="Namirimu T."/>
            <person name="Yang J.-A."/>
            <person name="Yang S.-H."/>
            <person name="Kim Y.-J."/>
            <person name="Kwon K.K."/>
        </authorList>
    </citation>
    <scope>NUCLEOTIDE SEQUENCE</scope>
    <source>
        <strain evidence="6">ES005</strain>
    </source>
</reference>
<dbReference type="EMBL" id="CP071444">
    <property type="protein sequence ID" value="QSX08147.1"/>
    <property type="molecule type" value="Genomic_DNA"/>
</dbReference>